<evidence type="ECO:0000313" key="2">
    <source>
        <dbReference type="EMBL" id="GFT87247.1"/>
    </source>
</evidence>
<reference evidence="2" key="1">
    <citation type="submission" date="2020-08" db="EMBL/GenBank/DDBJ databases">
        <title>Multicomponent nature underlies the extraordinary mechanical properties of spider dragline silk.</title>
        <authorList>
            <person name="Kono N."/>
            <person name="Nakamura H."/>
            <person name="Mori M."/>
            <person name="Yoshida Y."/>
            <person name="Ohtoshi R."/>
            <person name="Malay A.D."/>
            <person name="Moran D.A.P."/>
            <person name="Tomita M."/>
            <person name="Numata K."/>
            <person name="Arakawa K."/>
        </authorList>
    </citation>
    <scope>NUCLEOTIDE SEQUENCE</scope>
</reference>
<proteinExistence type="predicted"/>
<accession>A0A8X6U3J2</accession>
<gene>
    <name evidence="2" type="ORF">NPIL_289651</name>
</gene>
<keyword evidence="3" id="KW-1185">Reference proteome</keyword>
<evidence type="ECO:0000313" key="3">
    <source>
        <dbReference type="Proteomes" id="UP000887013"/>
    </source>
</evidence>
<name>A0A8X6U3J2_NEPPI</name>
<feature type="signal peptide" evidence="1">
    <location>
        <begin position="1"/>
        <end position="21"/>
    </location>
</feature>
<feature type="chain" id="PRO_5036448636" evidence="1">
    <location>
        <begin position="22"/>
        <end position="74"/>
    </location>
</feature>
<comment type="caution">
    <text evidence="2">The sequence shown here is derived from an EMBL/GenBank/DDBJ whole genome shotgun (WGS) entry which is preliminary data.</text>
</comment>
<dbReference type="Proteomes" id="UP000887013">
    <property type="component" value="Unassembled WGS sequence"/>
</dbReference>
<sequence length="74" mass="8175">MVFAPVAAFLFLVLFLTVCKAVMPLGMSVGMVNSRKLRYVDTAKLIEASDSKVENVSAYENHTSDEMKVTMTLN</sequence>
<keyword evidence="1" id="KW-0732">Signal</keyword>
<protein>
    <submittedName>
        <fullName evidence="2">Uncharacterized protein</fullName>
    </submittedName>
</protein>
<evidence type="ECO:0000256" key="1">
    <source>
        <dbReference type="SAM" id="SignalP"/>
    </source>
</evidence>
<dbReference type="AlphaFoldDB" id="A0A8X6U3J2"/>
<dbReference type="EMBL" id="BMAW01119992">
    <property type="protein sequence ID" value="GFT87247.1"/>
    <property type="molecule type" value="Genomic_DNA"/>
</dbReference>
<organism evidence="2 3">
    <name type="scientific">Nephila pilipes</name>
    <name type="common">Giant wood spider</name>
    <name type="synonym">Nephila maculata</name>
    <dbReference type="NCBI Taxonomy" id="299642"/>
    <lineage>
        <taxon>Eukaryota</taxon>
        <taxon>Metazoa</taxon>
        <taxon>Ecdysozoa</taxon>
        <taxon>Arthropoda</taxon>
        <taxon>Chelicerata</taxon>
        <taxon>Arachnida</taxon>
        <taxon>Araneae</taxon>
        <taxon>Araneomorphae</taxon>
        <taxon>Entelegynae</taxon>
        <taxon>Araneoidea</taxon>
        <taxon>Nephilidae</taxon>
        <taxon>Nephila</taxon>
    </lineage>
</organism>